<proteinExistence type="predicted"/>
<evidence type="ECO:0000313" key="1">
    <source>
        <dbReference type="EMBL" id="GBN35676.1"/>
    </source>
</evidence>
<protein>
    <submittedName>
        <fullName evidence="1">Uncharacterized protein</fullName>
    </submittedName>
</protein>
<name>A0A4Y2NCY7_ARAVE</name>
<evidence type="ECO:0000313" key="2">
    <source>
        <dbReference type="Proteomes" id="UP000499080"/>
    </source>
</evidence>
<sequence>LCLPGSSARLVPWRNFYPPAVPHSLTYLAHLSPDITTSRENRINSYHPLMVIFSPSPSVTIGGSTKERLSLDRLPLFSGENAHLFPLVSDKTGKI</sequence>
<feature type="non-terminal residue" evidence="1">
    <location>
        <position position="1"/>
    </location>
</feature>
<gene>
    <name evidence="1" type="ORF">AVEN_44493_1</name>
</gene>
<dbReference type="Proteomes" id="UP000499080">
    <property type="component" value="Unassembled WGS sequence"/>
</dbReference>
<accession>A0A4Y2NCY7</accession>
<dbReference type="EMBL" id="BGPR01126816">
    <property type="protein sequence ID" value="GBN35676.1"/>
    <property type="molecule type" value="Genomic_DNA"/>
</dbReference>
<comment type="caution">
    <text evidence="1">The sequence shown here is derived from an EMBL/GenBank/DDBJ whole genome shotgun (WGS) entry which is preliminary data.</text>
</comment>
<organism evidence="1 2">
    <name type="scientific">Araneus ventricosus</name>
    <name type="common">Orbweaver spider</name>
    <name type="synonym">Epeira ventricosa</name>
    <dbReference type="NCBI Taxonomy" id="182803"/>
    <lineage>
        <taxon>Eukaryota</taxon>
        <taxon>Metazoa</taxon>
        <taxon>Ecdysozoa</taxon>
        <taxon>Arthropoda</taxon>
        <taxon>Chelicerata</taxon>
        <taxon>Arachnida</taxon>
        <taxon>Araneae</taxon>
        <taxon>Araneomorphae</taxon>
        <taxon>Entelegynae</taxon>
        <taxon>Araneoidea</taxon>
        <taxon>Araneidae</taxon>
        <taxon>Araneus</taxon>
    </lineage>
</organism>
<reference evidence="1 2" key="1">
    <citation type="journal article" date="2019" name="Sci. Rep.">
        <title>Orb-weaving spider Araneus ventricosus genome elucidates the spidroin gene catalogue.</title>
        <authorList>
            <person name="Kono N."/>
            <person name="Nakamura H."/>
            <person name="Ohtoshi R."/>
            <person name="Moran D.A.P."/>
            <person name="Shinohara A."/>
            <person name="Yoshida Y."/>
            <person name="Fujiwara M."/>
            <person name="Mori M."/>
            <person name="Tomita M."/>
            <person name="Arakawa K."/>
        </authorList>
    </citation>
    <scope>NUCLEOTIDE SEQUENCE [LARGE SCALE GENOMIC DNA]</scope>
</reference>
<dbReference type="AlphaFoldDB" id="A0A4Y2NCY7"/>
<keyword evidence="2" id="KW-1185">Reference proteome</keyword>